<feature type="transmembrane region" description="Helical" evidence="1">
    <location>
        <begin position="17"/>
        <end position="36"/>
    </location>
</feature>
<dbReference type="EMBL" id="FLOC01000007">
    <property type="protein sequence ID" value="SBS29722.1"/>
    <property type="molecule type" value="Genomic_DNA"/>
</dbReference>
<dbReference type="InterPro" id="IPR026841">
    <property type="entry name" value="Aur1/Ipt1"/>
</dbReference>
<dbReference type="InterPro" id="IPR036938">
    <property type="entry name" value="PAP2/HPO_sf"/>
</dbReference>
<feature type="transmembrane region" description="Helical" evidence="1">
    <location>
        <begin position="193"/>
        <end position="214"/>
    </location>
</feature>
<dbReference type="Pfam" id="PF14378">
    <property type="entry name" value="PAP2_3"/>
    <property type="match status" value="1"/>
</dbReference>
<dbReference type="OrthoDB" id="9816314at2"/>
<feature type="transmembrane region" description="Helical" evidence="1">
    <location>
        <begin position="51"/>
        <end position="74"/>
    </location>
</feature>
<evidence type="ECO:0000259" key="2">
    <source>
        <dbReference type="Pfam" id="PF14378"/>
    </source>
</evidence>
<proteinExistence type="predicted"/>
<feature type="transmembrane region" description="Helical" evidence="1">
    <location>
        <begin position="303"/>
        <end position="321"/>
    </location>
</feature>
<gene>
    <name evidence="3" type="ORF">MAQ5080_01482</name>
</gene>
<feature type="transmembrane region" description="Helical" evidence="1">
    <location>
        <begin position="272"/>
        <end position="291"/>
    </location>
</feature>
<evidence type="ECO:0000313" key="4">
    <source>
        <dbReference type="Proteomes" id="UP000092627"/>
    </source>
</evidence>
<protein>
    <recommendedName>
        <fullName evidence="2">Inositolphosphotransferase Aur1/Ipt1 domain-containing protein</fullName>
    </recommendedName>
</protein>
<feature type="transmembrane region" description="Helical" evidence="1">
    <location>
        <begin position="160"/>
        <end position="181"/>
    </location>
</feature>
<evidence type="ECO:0000256" key="1">
    <source>
        <dbReference type="SAM" id="Phobius"/>
    </source>
</evidence>
<dbReference type="Proteomes" id="UP000092627">
    <property type="component" value="Unassembled WGS sequence"/>
</dbReference>
<accession>A0A1A8TC04</accession>
<dbReference type="GO" id="GO:0016020">
    <property type="term" value="C:membrane"/>
    <property type="evidence" value="ECO:0007669"/>
    <property type="project" value="UniProtKB-SubCell"/>
</dbReference>
<dbReference type="STRING" id="295068.MAQ5080_01482"/>
<feature type="transmembrane region" description="Helical" evidence="1">
    <location>
        <begin position="327"/>
        <end position="345"/>
    </location>
</feature>
<feature type="domain" description="Inositolphosphotransferase Aur1/Ipt1" evidence="2">
    <location>
        <begin position="131"/>
        <end position="339"/>
    </location>
</feature>
<evidence type="ECO:0000313" key="3">
    <source>
        <dbReference type="EMBL" id="SBS29722.1"/>
    </source>
</evidence>
<dbReference type="AlphaFoldDB" id="A0A1A8TC04"/>
<feature type="transmembrane region" description="Helical" evidence="1">
    <location>
        <begin position="95"/>
        <end position="115"/>
    </location>
</feature>
<keyword evidence="4" id="KW-1185">Reference proteome</keyword>
<name>A0A1A8TC04_9GAMM</name>
<dbReference type="SUPFAM" id="SSF48317">
    <property type="entry name" value="Acid phosphatase/Vanadium-dependent haloperoxidase"/>
    <property type="match status" value="1"/>
</dbReference>
<dbReference type="RefSeq" id="WP_067208195.1">
    <property type="nucleotide sequence ID" value="NZ_FLOC01000007.1"/>
</dbReference>
<keyword evidence="1" id="KW-0472">Membrane</keyword>
<sequence length="373" mass="42772">MNRHLLEILFPILRDKAIYFLTLLIILFQGIIQLYLETPLFDINLYRKPFLITIVISFIAYVISYLIYLIATLDKRPLTKLLSLIAKPFIHWPESLNFILLSLSIALILSIYTSIKSFLPEIVPFYLDPVLVEIDKTLFFGVHPWEITHMLFPDALTSSLISLMYSIWFFVISTFLIVCMIKVDLKEKRLQIILSFMLCWILIGNLSAIVFSSVGPCFYGLTYPGEDPYHELMTILNTQNERLEAQGSPFKIWSLFIQDLLWEHYSSDIRDIGSGISALPSMHVSITYLMSTSVYSINKKLGILSWIYTVIILIGSVHLGWHYAFDGFVAIFFTAAIWLLVKKLLGKAPSISRANALEFVPSGQKKAVIDHNR</sequence>
<reference evidence="3 4" key="1">
    <citation type="submission" date="2016-06" db="EMBL/GenBank/DDBJ databases">
        <authorList>
            <person name="Kjaerup R.B."/>
            <person name="Dalgaard T.S."/>
            <person name="Juul-Madsen H.R."/>
        </authorList>
    </citation>
    <scope>NUCLEOTIDE SEQUENCE [LARGE SCALE GENOMIC DNA]</scope>
    <source>
        <strain evidence="3 4">CECT 5080</strain>
    </source>
</reference>
<keyword evidence="1" id="KW-0812">Transmembrane</keyword>
<keyword evidence="1" id="KW-1133">Transmembrane helix</keyword>
<organism evidence="3 4">
    <name type="scientific">Marinomonas aquimarina</name>
    <dbReference type="NCBI Taxonomy" id="295068"/>
    <lineage>
        <taxon>Bacteria</taxon>
        <taxon>Pseudomonadati</taxon>
        <taxon>Pseudomonadota</taxon>
        <taxon>Gammaproteobacteria</taxon>
        <taxon>Oceanospirillales</taxon>
        <taxon>Oceanospirillaceae</taxon>
        <taxon>Marinomonas</taxon>
    </lineage>
</organism>